<protein>
    <submittedName>
        <fullName evidence="1">Uncharacterized protein</fullName>
    </submittedName>
</protein>
<dbReference type="Proteomes" id="UP000774000">
    <property type="component" value="Unassembled WGS sequence"/>
</dbReference>
<dbReference type="RefSeq" id="WP_204700123.1">
    <property type="nucleotide sequence ID" value="NZ_JAFBDQ010000001.1"/>
</dbReference>
<comment type="caution">
    <text evidence="1">The sequence shown here is derived from an EMBL/GenBank/DDBJ whole genome shotgun (WGS) entry which is preliminary data.</text>
</comment>
<sequence length="169" mass="20197">MTRPNSNKIEITFPNGEKIECDNLIALLQMDDLVEEFEQILVGNWELNELIETKFFLQQMYNEKIKERLSPKDKLVFENIQQKKKRSKQNLKQKLSQEERDLYNFLEPEAEILMSEDLPEDIDEQDLEKFFDEIFNTLDELGEDDKTEQDKIGGSEEKKIIDLEQYRNK</sequence>
<reference evidence="1" key="1">
    <citation type="submission" date="2021-01" db="EMBL/GenBank/DDBJ databases">
        <title>Genomic Encyclopedia of Type Strains, Phase IV (KMG-IV): sequencing the most valuable type-strain genomes for metagenomic binning, comparative biology and taxonomic classification.</title>
        <authorList>
            <person name="Goeker M."/>
        </authorList>
    </citation>
    <scope>NUCLEOTIDE SEQUENCE</scope>
    <source>
        <strain evidence="1">DSM 23230</strain>
    </source>
</reference>
<proteinExistence type="predicted"/>
<accession>A0A938XQF6</accession>
<dbReference type="AlphaFoldDB" id="A0A938XQF6"/>
<dbReference type="EMBL" id="JAFBDQ010000001">
    <property type="protein sequence ID" value="MBM7555408.1"/>
    <property type="molecule type" value="Genomic_DNA"/>
</dbReference>
<keyword evidence="2" id="KW-1185">Reference proteome</keyword>
<evidence type="ECO:0000313" key="1">
    <source>
        <dbReference type="EMBL" id="MBM7555408.1"/>
    </source>
</evidence>
<evidence type="ECO:0000313" key="2">
    <source>
        <dbReference type="Proteomes" id="UP000774000"/>
    </source>
</evidence>
<name>A0A938XQF6_9FIRM</name>
<gene>
    <name evidence="1" type="ORF">JOC47_000232</name>
</gene>
<organism evidence="1 2">
    <name type="scientific">Halanaerobacter jeridensis</name>
    <dbReference type="NCBI Taxonomy" id="706427"/>
    <lineage>
        <taxon>Bacteria</taxon>
        <taxon>Bacillati</taxon>
        <taxon>Bacillota</taxon>
        <taxon>Clostridia</taxon>
        <taxon>Halanaerobiales</taxon>
        <taxon>Halobacteroidaceae</taxon>
        <taxon>Halanaerobacter</taxon>
    </lineage>
</organism>